<dbReference type="AlphaFoldDB" id="B4MYZ5"/>
<accession>B4MYZ5</accession>
<organism evidence="4 5">
    <name type="scientific">Drosophila willistoni</name>
    <name type="common">Fruit fly</name>
    <dbReference type="NCBI Taxonomy" id="7260"/>
    <lineage>
        <taxon>Eukaryota</taxon>
        <taxon>Metazoa</taxon>
        <taxon>Ecdysozoa</taxon>
        <taxon>Arthropoda</taxon>
        <taxon>Hexapoda</taxon>
        <taxon>Insecta</taxon>
        <taxon>Pterygota</taxon>
        <taxon>Neoptera</taxon>
        <taxon>Endopterygota</taxon>
        <taxon>Diptera</taxon>
        <taxon>Brachycera</taxon>
        <taxon>Muscomorpha</taxon>
        <taxon>Ephydroidea</taxon>
        <taxon>Drosophilidae</taxon>
        <taxon>Drosophila</taxon>
        <taxon>Sophophora</taxon>
    </lineage>
</organism>
<name>B4MYZ5_DROWI</name>
<evidence type="ECO:0000313" key="5">
    <source>
        <dbReference type="Proteomes" id="UP000007798"/>
    </source>
</evidence>
<dbReference type="PRINTS" id="PR00480">
    <property type="entry name" value="ASTACIN"/>
</dbReference>
<feature type="binding site" evidence="1">
    <location>
        <position position="152"/>
    </location>
    <ligand>
        <name>Zn(2+)</name>
        <dbReference type="ChEBI" id="CHEBI:29105"/>
        <note>catalytic</note>
    </ligand>
</feature>
<dbReference type="InterPro" id="IPR024079">
    <property type="entry name" value="MetalloPept_cat_dom_sf"/>
</dbReference>
<comment type="cofactor">
    <cofactor evidence="1 2">
        <name>Zn(2+)</name>
        <dbReference type="ChEBI" id="CHEBI:29105"/>
    </cofactor>
    <text evidence="1 2">Binds 1 zinc ion per subunit.</text>
</comment>
<dbReference type="EMBL" id="CH963913">
    <property type="protein sequence ID" value="EDW77334.2"/>
    <property type="molecule type" value="Genomic_DNA"/>
</dbReference>
<keyword evidence="1 2" id="KW-0482">Metalloprotease</keyword>
<dbReference type="SMART" id="SM00235">
    <property type="entry name" value="ZnMc"/>
    <property type="match status" value="1"/>
</dbReference>
<reference evidence="4 5" key="1">
    <citation type="journal article" date="2007" name="Nature">
        <title>Evolution of genes and genomes on the Drosophila phylogeny.</title>
        <authorList>
            <consortium name="Drosophila 12 Genomes Consortium"/>
            <person name="Clark A.G."/>
            <person name="Eisen M.B."/>
            <person name="Smith D.R."/>
            <person name="Bergman C.M."/>
            <person name="Oliver B."/>
            <person name="Markow T.A."/>
            <person name="Kaufman T.C."/>
            <person name="Kellis M."/>
            <person name="Gelbart W."/>
            <person name="Iyer V.N."/>
            <person name="Pollard D.A."/>
            <person name="Sackton T.B."/>
            <person name="Larracuente A.M."/>
            <person name="Singh N.D."/>
            <person name="Abad J.P."/>
            <person name="Abt D.N."/>
            <person name="Adryan B."/>
            <person name="Aguade M."/>
            <person name="Akashi H."/>
            <person name="Anderson W.W."/>
            <person name="Aquadro C.F."/>
            <person name="Ardell D.H."/>
            <person name="Arguello R."/>
            <person name="Artieri C.G."/>
            <person name="Barbash D.A."/>
            <person name="Barker D."/>
            <person name="Barsanti P."/>
            <person name="Batterham P."/>
            <person name="Batzoglou S."/>
            <person name="Begun D."/>
            <person name="Bhutkar A."/>
            <person name="Blanco E."/>
            <person name="Bosak S.A."/>
            <person name="Bradley R.K."/>
            <person name="Brand A.D."/>
            <person name="Brent M.R."/>
            <person name="Brooks A.N."/>
            <person name="Brown R.H."/>
            <person name="Butlin R.K."/>
            <person name="Caggese C."/>
            <person name="Calvi B.R."/>
            <person name="Bernardo de Carvalho A."/>
            <person name="Caspi A."/>
            <person name="Castrezana S."/>
            <person name="Celniker S.E."/>
            <person name="Chang J.L."/>
            <person name="Chapple C."/>
            <person name="Chatterji S."/>
            <person name="Chinwalla A."/>
            <person name="Civetta A."/>
            <person name="Clifton S.W."/>
            <person name="Comeron J.M."/>
            <person name="Costello J.C."/>
            <person name="Coyne J.A."/>
            <person name="Daub J."/>
            <person name="David R.G."/>
            <person name="Delcher A.L."/>
            <person name="Delehaunty K."/>
            <person name="Do C.B."/>
            <person name="Ebling H."/>
            <person name="Edwards K."/>
            <person name="Eickbush T."/>
            <person name="Evans J.D."/>
            <person name="Filipski A."/>
            <person name="Findeiss S."/>
            <person name="Freyhult E."/>
            <person name="Fulton L."/>
            <person name="Fulton R."/>
            <person name="Garcia A.C."/>
            <person name="Gardiner A."/>
            <person name="Garfield D.A."/>
            <person name="Garvin B.E."/>
            <person name="Gibson G."/>
            <person name="Gilbert D."/>
            <person name="Gnerre S."/>
            <person name="Godfrey J."/>
            <person name="Good R."/>
            <person name="Gotea V."/>
            <person name="Gravely B."/>
            <person name="Greenberg A.J."/>
            <person name="Griffiths-Jones S."/>
            <person name="Gross S."/>
            <person name="Guigo R."/>
            <person name="Gustafson E.A."/>
            <person name="Haerty W."/>
            <person name="Hahn M.W."/>
            <person name="Halligan D.L."/>
            <person name="Halpern A.L."/>
            <person name="Halter G.M."/>
            <person name="Han M.V."/>
            <person name="Heger A."/>
            <person name="Hillier L."/>
            <person name="Hinrichs A.S."/>
            <person name="Holmes I."/>
            <person name="Hoskins R.A."/>
            <person name="Hubisz M.J."/>
            <person name="Hultmark D."/>
            <person name="Huntley M.A."/>
            <person name="Jaffe D.B."/>
            <person name="Jagadeeshan S."/>
            <person name="Jeck W.R."/>
            <person name="Johnson J."/>
            <person name="Jones C.D."/>
            <person name="Jordan W.C."/>
            <person name="Karpen G.H."/>
            <person name="Kataoka E."/>
            <person name="Keightley P.D."/>
            <person name="Kheradpour P."/>
            <person name="Kirkness E.F."/>
            <person name="Koerich L.B."/>
            <person name="Kristiansen K."/>
            <person name="Kudrna D."/>
            <person name="Kulathinal R.J."/>
            <person name="Kumar S."/>
            <person name="Kwok R."/>
            <person name="Lander E."/>
            <person name="Langley C.H."/>
            <person name="Lapoint R."/>
            <person name="Lazzaro B.P."/>
            <person name="Lee S.J."/>
            <person name="Levesque L."/>
            <person name="Li R."/>
            <person name="Lin C.F."/>
            <person name="Lin M.F."/>
            <person name="Lindblad-Toh K."/>
            <person name="Llopart A."/>
            <person name="Long M."/>
            <person name="Low L."/>
            <person name="Lozovsky E."/>
            <person name="Lu J."/>
            <person name="Luo M."/>
            <person name="Machado C.A."/>
            <person name="Makalowski W."/>
            <person name="Marzo M."/>
            <person name="Matsuda M."/>
            <person name="Matzkin L."/>
            <person name="McAllister B."/>
            <person name="McBride C.S."/>
            <person name="McKernan B."/>
            <person name="McKernan K."/>
            <person name="Mendez-Lago M."/>
            <person name="Minx P."/>
            <person name="Mollenhauer M.U."/>
            <person name="Montooth K."/>
            <person name="Mount S.M."/>
            <person name="Mu X."/>
            <person name="Myers E."/>
            <person name="Negre B."/>
            <person name="Newfeld S."/>
            <person name="Nielsen R."/>
            <person name="Noor M.A."/>
            <person name="O'Grady P."/>
            <person name="Pachter L."/>
            <person name="Papaceit M."/>
            <person name="Parisi M.J."/>
            <person name="Parisi M."/>
            <person name="Parts L."/>
            <person name="Pedersen J.S."/>
            <person name="Pesole G."/>
            <person name="Phillippy A.M."/>
            <person name="Ponting C.P."/>
            <person name="Pop M."/>
            <person name="Porcelli D."/>
            <person name="Powell J.R."/>
            <person name="Prohaska S."/>
            <person name="Pruitt K."/>
            <person name="Puig M."/>
            <person name="Quesneville H."/>
            <person name="Ram K.R."/>
            <person name="Rand D."/>
            <person name="Rasmussen M.D."/>
            <person name="Reed L.K."/>
            <person name="Reenan R."/>
            <person name="Reily A."/>
            <person name="Remington K.A."/>
            <person name="Rieger T.T."/>
            <person name="Ritchie M.G."/>
            <person name="Robin C."/>
            <person name="Rogers Y.H."/>
            <person name="Rohde C."/>
            <person name="Rozas J."/>
            <person name="Rubenfield M.J."/>
            <person name="Ruiz A."/>
            <person name="Russo S."/>
            <person name="Salzberg S.L."/>
            <person name="Sanchez-Gracia A."/>
            <person name="Saranga D.J."/>
            <person name="Sato H."/>
            <person name="Schaeffer S.W."/>
            <person name="Schatz M.C."/>
            <person name="Schlenke T."/>
            <person name="Schwartz R."/>
            <person name="Segarra C."/>
            <person name="Singh R.S."/>
            <person name="Sirot L."/>
            <person name="Sirota M."/>
            <person name="Sisneros N.B."/>
            <person name="Smith C.D."/>
            <person name="Smith T.F."/>
            <person name="Spieth J."/>
            <person name="Stage D.E."/>
            <person name="Stark A."/>
            <person name="Stephan W."/>
            <person name="Strausberg R.L."/>
            <person name="Strempel S."/>
            <person name="Sturgill D."/>
            <person name="Sutton G."/>
            <person name="Sutton G.G."/>
            <person name="Tao W."/>
            <person name="Teichmann S."/>
            <person name="Tobari Y.N."/>
            <person name="Tomimura Y."/>
            <person name="Tsolas J.M."/>
            <person name="Valente V.L."/>
            <person name="Venter E."/>
            <person name="Venter J.C."/>
            <person name="Vicario S."/>
            <person name="Vieira F.G."/>
            <person name="Vilella A.J."/>
            <person name="Villasante A."/>
            <person name="Walenz B."/>
            <person name="Wang J."/>
            <person name="Wasserman M."/>
            <person name="Watts T."/>
            <person name="Wilson D."/>
            <person name="Wilson R.K."/>
            <person name="Wing R.A."/>
            <person name="Wolfner M.F."/>
            <person name="Wong A."/>
            <person name="Wong G.K."/>
            <person name="Wu C.I."/>
            <person name="Wu G."/>
            <person name="Yamamoto D."/>
            <person name="Yang H.P."/>
            <person name="Yang S.P."/>
            <person name="Yorke J.A."/>
            <person name="Yoshida K."/>
            <person name="Zdobnov E."/>
            <person name="Zhang P."/>
            <person name="Zhang Y."/>
            <person name="Zimin A.V."/>
            <person name="Baldwin J."/>
            <person name="Abdouelleil A."/>
            <person name="Abdulkadir J."/>
            <person name="Abebe A."/>
            <person name="Abera B."/>
            <person name="Abreu J."/>
            <person name="Acer S.C."/>
            <person name="Aftuck L."/>
            <person name="Alexander A."/>
            <person name="An P."/>
            <person name="Anderson E."/>
            <person name="Anderson S."/>
            <person name="Arachi H."/>
            <person name="Azer M."/>
            <person name="Bachantsang P."/>
            <person name="Barry A."/>
            <person name="Bayul T."/>
            <person name="Berlin A."/>
            <person name="Bessette D."/>
            <person name="Bloom T."/>
            <person name="Blye J."/>
            <person name="Boguslavskiy L."/>
            <person name="Bonnet C."/>
            <person name="Boukhgalter B."/>
            <person name="Bourzgui I."/>
            <person name="Brown A."/>
            <person name="Cahill P."/>
            <person name="Channer S."/>
            <person name="Cheshatsang Y."/>
            <person name="Chuda L."/>
            <person name="Citroen M."/>
            <person name="Collymore A."/>
            <person name="Cooke P."/>
            <person name="Costello M."/>
            <person name="D'Aco K."/>
            <person name="Daza R."/>
            <person name="De Haan G."/>
            <person name="DeGray S."/>
            <person name="DeMaso C."/>
            <person name="Dhargay N."/>
            <person name="Dooley K."/>
            <person name="Dooley E."/>
            <person name="Doricent M."/>
            <person name="Dorje P."/>
            <person name="Dorjee K."/>
            <person name="Dupes A."/>
            <person name="Elong R."/>
            <person name="Falk J."/>
            <person name="Farina A."/>
            <person name="Faro S."/>
            <person name="Ferguson D."/>
            <person name="Fisher S."/>
            <person name="Foley C.D."/>
            <person name="Franke A."/>
            <person name="Friedrich D."/>
            <person name="Gadbois L."/>
            <person name="Gearin G."/>
            <person name="Gearin C.R."/>
            <person name="Giannoukos G."/>
            <person name="Goode T."/>
            <person name="Graham J."/>
            <person name="Grandbois E."/>
            <person name="Grewal S."/>
            <person name="Gyaltsen K."/>
            <person name="Hafez N."/>
            <person name="Hagos B."/>
            <person name="Hall J."/>
            <person name="Henson C."/>
            <person name="Hollinger A."/>
            <person name="Honan T."/>
            <person name="Huard M.D."/>
            <person name="Hughes L."/>
            <person name="Hurhula B."/>
            <person name="Husby M.E."/>
            <person name="Kamat A."/>
            <person name="Kanga B."/>
            <person name="Kashin S."/>
            <person name="Khazanovich D."/>
            <person name="Kisner P."/>
            <person name="Lance K."/>
            <person name="Lara M."/>
            <person name="Lee W."/>
            <person name="Lennon N."/>
            <person name="Letendre F."/>
            <person name="LeVine R."/>
            <person name="Lipovsky A."/>
            <person name="Liu X."/>
            <person name="Liu J."/>
            <person name="Liu S."/>
            <person name="Lokyitsang T."/>
            <person name="Lokyitsang Y."/>
            <person name="Lubonja R."/>
            <person name="Lui A."/>
            <person name="MacDonald P."/>
            <person name="Magnisalis V."/>
            <person name="Maru K."/>
            <person name="Matthews C."/>
            <person name="McCusker W."/>
            <person name="McDonough S."/>
            <person name="Mehta T."/>
            <person name="Meldrim J."/>
            <person name="Meneus L."/>
            <person name="Mihai O."/>
            <person name="Mihalev A."/>
            <person name="Mihova T."/>
            <person name="Mittelman R."/>
            <person name="Mlenga V."/>
            <person name="Montmayeur A."/>
            <person name="Mulrain L."/>
            <person name="Navidi A."/>
            <person name="Naylor J."/>
            <person name="Negash T."/>
            <person name="Nguyen T."/>
            <person name="Nguyen N."/>
            <person name="Nicol R."/>
            <person name="Norbu C."/>
            <person name="Norbu N."/>
            <person name="Novod N."/>
            <person name="O'Neill B."/>
            <person name="Osman S."/>
            <person name="Markiewicz E."/>
            <person name="Oyono O.L."/>
            <person name="Patti C."/>
            <person name="Phunkhang P."/>
            <person name="Pierre F."/>
            <person name="Priest M."/>
            <person name="Raghuraman S."/>
            <person name="Rege F."/>
            <person name="Reyes R."/>
            <person name="Rise C."/>
            <person name="Rogov P."/>
            <person name="Ross K."/>
            <person name="Ryan E."/>
            <person name="Settipalli S."/>
            <person name="Shea T."/>
            <person name="Sherpa N."/>
            <person name="Shi L."/>
            <person name="Shih D."/>
            <person name="Sparrow T."/>
            <person name="Spaulding J."/>
            <person name="Stalker J."/>
            <person name="Stange-Thomann N."/>
            <person name="Stavropoulos S."/>
            <person name="Stone C."/>
            <person name="Strader C."/>
            <person name="Tesfaye S."/>
            <person name="Thomson T."/>
            <person name="Thoulutsang Y."/>
            <person name="Thoulutsang D."/>
            <person name="Topham K."/>
            <person name="Topping I."/>
            <person name="Tsamla T."/>
            <person name="Vassiliev H."/>
            <person name="Vo A."/>
            <person name="Wangchuk T."/>
            <person name="Wangdi T."/>
            <person name="Weiand M."/>
            <person name="Wilkinson J."/>
            <person name="Wilson A."/>
            <person name="Yadav S."/>
            <person name="Young G."/>
            <person name="Yu Q."/>
            <person name="Zembek L."/>
            <person name="Zhong D."/>
            <person name="Zimmer A."/>
            <person name="Zwirko Z."/>
            <person name="Jaffe D.B."/>
            <person name="Alvarez P."/>
            <person name="Brockman W."/>
            <person name="Butler J."/>
            <person name="Chin C."/>
            <person name="Gnerre S."/>
            <person name="Grabherr M."/>
            <person name="Kleber M."/>
            <person name="Mauceli E."/>
            <person name="MacCallum I."/>
        </authorList>
    </citation>
    <scope>NUCLEOTIDE SEQUENCE [LARGE SCALE GENOMIC DNA]</scope>
    <source>
        <strain evidence="5">Tucson 14030-0811.24</strain>
    </source>
</reference>
<dbReference type="SUPFAM" id="SSF55486">
    <property type="entry name" value="Metalloproteases ('zincins'), catalytic domain"/>
    <property type="match status" value="1"/>
</dbReference>
<protein>
    <recommendedName>
        <fullName evidence="2">Metalloendopeptidase</fullName>
        <ecNumber evidence="2">3.4.24.-</ecNumber>
    </recommendedName>
</protein>
<dbReference type="GO" id="GO:0004222">
    <property type="term" value="F:metalloendopeptidase activity"/>
    <property type="evidence" value="ECO:0007669"/>
    <property type="project" value="UniProtKB-UniRule"/>
</dbReference>
<proteinExistence type="predicted"/>
<dbReference type="GO" id="GO:0006508">
    <property type="term" value="P:proteolysis"/>
    <property type="evidence" value="ECO:0007669"/>
    <property type="project" value="UniProtKB-KW"/>
</dbReference>
<dbReference type="Pfam" id="PF01400">
    <property type="entry name" value="Astacin"/>
    <property type="match status" value="1"/>
</dbReference>
<evidence type="ECO:0000259" key="3">
    <source>
        <dbReference type="PROSITE" id="PS51864"/>
    </source>
</evidence>
<dbReference type="SMR" id="B4MYZ5"/>
<dbReference type="InterPro" id="IPR001506">
    <property type="entry name" value="Peptidase_M12A"/>
</dbReference>
<dbReference type="CDD" id="cd04280">
    <property type="entry name" value="ZnMc_astacin_like"/>
    <property type="match status" value="1"/>
</dbReference>
<keyword evidence="1 2" id="KW-0479">Metal-binding</keyword>
<dbReference type="InterPro" id="IPR034035">
    <property type="entry name" value="Astacin-like_dom"/>
</dbReference>
<keyword evidence="5" id="KW-1185">Reference proteome</keyword>
<dbReference type="Proteomes" id="UP000007798">
    <property type="component" value="Unassembled WGS sequence"/>
</dbReference>
<dbReference type="eggNOG" id="KOG3714">
    <property type="taxonomic scope" value="Eukaryota"/>
</dbReference>
<feature type="active site" evidence="1">
    <location>
        <position position="143"/>
    </location>
</feature>
<keyword evidence="1 2" id="KW-0645">Protease</keyword>
<comment type="caution">
    <text evidence="1">Lacks conserved residue(s) required for the propagation of feature annotation.</text>
</comment>
<evidence type="ECO:0000256" key="1">
    <source>
        <dbReference type="PROSITE-ProRule" id="PRU01211"/>
    </source>
</evidence>
<dbReference type="PANTHER" id="PTHR10127">
    <property type="entry name" value="DISCOIDIN, CUB, EGF, LAMININ , AND ZINC METALLOPROTEASE DOMAIN CONTAINING"/>
    <property type="match status" value="1"/>
</dbReference>
<dbReference type="HOGENOM" id="CLU_017286_2_3_1"/>
<gene>
    <name evidence="4" type="primary">Dwil\GK18143</name>
    <name evidence="4" type="ORF">Dwil_GK18143</name>
</gene>
<evidence type="ECO:0000313" key="4">
    <source>
        <dbReference type="EMBL" id="EDW77334.2"/>
    </source>
</evidence>
<keyword evidence="1 2" id="KW-0862">Zinc</keyword>
<dbReference type="EC" id="3.4.24.-" evidence="2"/>
<evidence type="ECO:0000256" key="2">
    <source>
        <dbReference type="RuleBase" id="RU361183"/>
    </source>
</evidence>
<dbReference type="Gene3D" id="3.40.390.10">
    <property type="entry name" value="Collagenase (Catalytic Domain)"/>
    <property type="match status" value="1"/>
</dbReference>
<dbReference type="InParanoid" id="B4MYZ5"/>
<dbReference type="OrthoDB" id="291007at2759"/>
<dbReference type="PROSITE" id="PS51864">
    <property type="entry name" value="ASTACIN"/>
    <property type="match status" value="1"/>
</dbReference>
<dbReference type="PANTHER" id="PTHR10127:SF814">
    <property type="entry name" value="MEPRIN A SUBUNIT BETA"/>
    <property type="match status" value="1"/>
</dbReference>
<dbReference type="InterPro" id="IPR006026">
    <property type="entry name" value="Peptidase_Metallo"/>
</dbReference>
<feature type="domain" description="Peptidase M12A" evidence="3">
    <location>
        <begin position="45"/>
        <end position="246"/>
    </location>
</feature>
<keyword evidence="1 2" id="KW-0378">Hydrolase</keyword>
<dbReference type="KEGG" id="dwi:6643645"/>
<feature type="binding site" evidence="1">
    <location>
        <position position="146"/>
    </location>
    <ligand>
        <name>Zn(2+)</name>
        <dbReference type="ChEBI" id="CHEBI:29105"/>
        <note>catalytic</note>
    </ligand>
</feature>
<dbReference type="MEROPS" id="M12.A12"/>
<sequence length="249" mass="28099">MACCLFLRVSAAPTNPSRDVEDDPELTAGYFEGDMELDGDMNSRNGLRDVARRWPNATIPYKIDPEFADPYVAYIKLAMMRIELVSCIQFVAAADDAEDYVLILTSTTGCSSNVGYQPGERTVKLKPGELDKGCFRLASIQHELLHTMGFHHQQSSDDRDDYVLIVEENIRDGYAHNFKKYESEVIENFDQSYDYSSVLHYSSLAYSNNGEPTIVALNAEGQSKMGQRLQMTATDINRLNVMYKCPLQM</sequence>
<dbReference type="GO" id="GO:0008270">
    <property type="term" value="F:zinc ion binding"/>
    <property type="evidence" value="ECO:0007669"/>
    <property type="project" value="UniProtKB-UniRule"/>
</dbReference>
<feature type="binding site" evidence="1">
    <location>
        <position position="142"/>
    </location>
    <ligand>
        <name>Zn(2+)</name>
        <dbReference type="ChEBI" id="CHEBI:29105"/>
        <note>catalytic</note>
    </ligand>
</feature>